<evidence type="ECO:0000256" key="4">
    <source>
        <dbReference type="ARBA" id="ARBA00022737"/>
    </source>
</evidence>
<accession>A0A9Q1H8L9</accession>
<feature type="domain" description="SRCR" evidence="10">
    <location>
        <begin position="272"/>
        <end position="369"/>
    </location>
</feature>
<evidence type="ECO:0000259" key="10">
    <source>
        <dbReference type="PROSITE" id="PS50287"/>
    </source>
</evidence>
<dbReference type="PANTHER" id="PTHR19331:SF465">
    <property type="entry name" value="EGG PEPTIDE SPERACT RECEPTOR"/>
    <property type="match status" value="1"/>
</dbReference>
<keyword evidence="8" id="KW-0325">Glycoprotein</keyword>
<evidence type="ECO:0000256" key="1">
    <source>
        <dbReference type="ARBA" id="ARBA00004167"/>
    </source>
</evidence>
<evidence type="ECO:0000256" key="8">
    <source>
        <dbReference type="ARBA" id="ARBA00023180"/>
    </source>
</evidence>
<comment type="caution">
    <text evidence="9">Lacks conserved residue(s) required for the propagation of feature annotation.</text>
</comment>
<feature type="disulfide bond" evidence="9">
    <location>
        <begin position="6"/>
        <end position="16"/>
    </location>
</feature>
<dbReference type="FunFam" id="3.10.250.10:FF:000016">
    <property type="entry name" value="Scavenger receptor cysteine-rich protein type 12"/>
    <property type="match status" value="1"/>
</dbReference>
<dbReference type="GO" id="GO:0016020">
    <property type="term" value="C:membrane"/>
    <property type="evidence" value="ECO:0007669"/>
    <property type="project" value="UniProtKB-SubCell"/>
</dbReference>
<dbReference type="FunFam" id="3.10.250.10:FF:000001">
    <property type="entry name" value="Lysyl oxidase 4 isoform X1"/>
    <property type="match status" value="1"/>
</dbReference>
<comment type="caution">
    <text evidence="11">The sequence shown here is derived from an EMBL/GenBank/DDBJ whole genome shotgun (WGS) entry which is preliminary data.</text>
</comment>
<evidence type="ECO:0000313" key="11">
    <source>
        <dbReference type="EMBL" id="KAJ8036346.1"/>
    </source>
</evidence>
<keyword evidence="3" id="KW-0732">Signal</keyword>
<evidence type="ECO:0000256" key="7">
    <source>
        <dbReference type="ARBA" id="ARBA00023157"/>
    </source>
</evidence>
<evidence type="ECO:0000256" key="2">
    <source>
        <dbReference type="ARBA" id="ARBA00022692"/>
    </source>
</evidence>
<protein>
    <submittedName>
        <fullName evidence="11">Deleted in malignant brain tumors 1 protein</fullName>
    </submittedName>
</protein>
<dbReference type="PROSITE" id="PS50287">
    <property type="entry name" value="SRCR_2"/>
    <property type="match status" value="4"/>
</dbReference>
<reference evidence="11" key="1">
    <citation type="submission" date="2021-10" db="EMBL/GenBank/DDBJ databases">
        <title>Tropical sea cucumber genome reveals ecological adaptation and Cuvierian tubules defense mechanism.</title>
        <authorList>
            <person name="Chen T."/>
        </authorList>
    </citation>
    <scope>NUCLEOTIDE SEQUENCE</scope>
    <source>
        <strain evidence="11">Nanhai2018</strain>
        <tissue evidence="11">Muscle</tissue>
    </source>
</reference>
<keyword evidence="5" id="KW-1133">Transmembrane helix</keyword>
<comment type="subcellular location">
    <subcellularLocation>
        <location evidence="1">Membrane</location>
        <topology evidence="1">Single-pass membrane protein</topology>
    </subcellularLocation>
</comment>
<proteinExistence type="predicted"/>
<keyword evidence="2" id="KW-0812">Transmembrane</keyword>
<keyword evidence="6" id="KW-0472">Membrane</keyword>
<keyword evidence="4" id="KW-0677">Repeat</keyword>
<evidence type="ECO:0000256" key="9">
    <source>
        <dbReference type="PROSITE-ProRule" id="PRU00196"/>
    </source>
</evidence>
<dbReference type="SMART" id="SM00202">
    <property type="entry name" value="SR"/>
    <property type="match status" value="3"/>
</dbReference>
<keyword evidence="7 9" id="KW-1015">Disulfide bond</keyword>
<feature type="domain" description="SRCR" evidence="10">
    <location>
        <begin position="162"/>
        <end position="259"/>
    </location>
</feature>
<feature type="disulfide bond" evidence="9">
    <location>
        <begin position="340"/>
        <end position="350"/>
    </location>
</feature>
<dbReference type="AlphaFoldDB" id="A0A9Q1H8L9"/>
<dbReference type="Gene3D" id="3.10.250.10">
    <property type="entry name" value="SRCR-like domain"/>
    <property type="match status" value="4"/>
</dbReference>
<sequence length="405" mass="44206">MDEVSCVGDEERLDQCSFRGWFLHDCVHQEDAGVRCSSAEDGGIRLIGGINLLEGRVEVFFGGTWGTVCDAGWDINDATVVCRALGFMSADAAVANAYYGNGTGEILLSNVGCTGSEKELNECNFEYAIEHNCSHNNDVGVRCTATEVTTSSEHRVCNNYDVRMVNGPIQSDGQVEVCYKGLWGTVCASSWRREGAFVVCRQLGYDTVGTFYSRVSTEDSSPQIVQDLFCNGNETSLSECAITFGSQENCSFFAALNCSMKVSNPECTDGEVRLAGGLHDDNGTAQICERGHWVNLCASSWEDTESLVICRQLGYTEVDSFNVFDHQGNSKGNITSSISCSGKETVISQCSFSSNEINSCVQIVNVTCEIADSETPDDSKGKFYFLLLIYFSLSLQSRFNCKGFR</sequence>
<evidence type="ECO:0000313" key="12">
    <source>
        <dbReference type="Proteomes" id="UP001152320"/>
    </source>
</evidence>
<feature type="disulfide bond" evidence="9">
    <location>
        <begin position="230"/>
        <end position="240"/>
    </location>
</feature>
<dbReference type="SUPFAM" id="SSF56487">
    <property type="entry name" value="SRCR-like"/>
    <property type="match status" value="4"/>
</dbReference>
<evidence type="ECO:0000256" key="3">
    <source>
        <dbReference type="ARBA" id="ARBA00022729"/>
    </source>
</evidence>
<feature type="disulfide bond" evidence="9">
    <location>
        <begin position="69"/>
        <end position="133"/>
    </location>
</feature>
<feature type="domain" description="SRCR" evidence="10">
    <location>
        <begin position="44"/>
        <end position="144"/>
    </location>
</feature>
<name>A0A9Q1H8L9_HOLLE</name>
<dbReference type="InterPro" id="IPR001190">
    <property type="entry name" value="SRCR"/>
</dbReference>
<dbReference type="EMBL" id="JAIZAY010000009">
    <property type="protein sequence ID" value="KAJ8036346.1"/>
    <property type="molecule type" value="Genomic_DNA"/>
</dbReference>
<dbReference type="PRINTS" id="PR00258">
    <property type="entry name" value="SPERACTRCPTR"/>
</dbReference>
<dbReference type="Proteomes" id="UP001152320">
    <property type="component" value="Chromosome 9"/>
</dbReference>
<dbReference type="PROSITE" id="PS00420">
    <property type="entry name" value="SRCR_1"/>
    <property type="match status" value="2"/>
</dbReference>
<dbReference type="OrthoDB" id="536948at2759"/>
<keyword evidence="12" id="KW-1185">Reference proteome</keyword>
<organism evidence="11 12">
    <name type="scientific">Holothuria leucospilota</name>
    <name type="common">Black long sea cucumber</name>
    <name type="synonym">Mertensiothuria leucospilota</name>
    <dbReference type="NCBI Taxonomy" id="206669"/>
    <lineage>
        <taxon>Eukaryota</taxon>
        <taxon>Metazoa</taxon>
        <taxon>Echinodermata</taxon>
        <taxon>Eleutherozoa</taxon>
        <taxon>Echinozoa</taxon>
        <taxon>Holothuroidea</taxon>
        <taxon>Aspidochirotacea</taxon>
        <taxon>Aspidochirotida</taxon>
        <taxon>Holothuriidae</taxon>
        <taxon>Holothuria</taxon>
    </lineage>
</organism>
<evidence type="ECO:0000256" key="6">
    <source>
        <dbReference type="ARBA" id="ARBA00023136"/>
    </source>
</evidence>
<feature type="disulfide bond" evidence="9">
    <location>
        <begin position="82"/>
        <end position="143"/>
    </location>
</feature>
<feature type="domain" description="SRCR" evidence="10">
    <location>
        <begin position="1"/>
        <end position="37"/>
    </location>
</feature>
<dbReference type="PANTHER" id="PTHR19331">
    <property type="entry name" value="SCAVENGER RECEPTOR DOMAIN-CONTAINING"/>
    <property type="match status" value="1"/>
</dbReference>
<dbReference type="Pfam" id="PF00530">
    <property type="entry name" value="SRCR"/>
    <property type="match status" value="4"/>
</dbReference>
<feature type="disulfide bond" evidence="9">
    <location>
        <begin position="113"/>
        <end position="123"/>
    </location>
</feature>
<evidence type="ECO:0000256" key="5">
    <source>
        <dbReference type="ARBA" id="ARBA00022989"/>
    </source>
</evidence>
<gene>
    <name evidence="11" type="ORF">HOLleu_20295</name>
</gene>
<dbReference type="InterPro" id="IPR036772">
    <property type="entry name" value="SRCR-like_dom_sf"/>
</dbReference>